<name>A0ABR9TQ80_9FLAO</name>
<accession>A0ABR9TQ80</accession>
<evidence type="ECO:0000256" key="2">
    <source>
        <dbReference type="ARBA" id="ARBA00022723"/>
    </source>
</evidence>
<organism evidence="7 8">
    <name type="scientific">Flavobacterium hungaricum</name>
    <dbReference type="NCBI Taxonomy" id="2082725"/>
    <lineage>
        <taxon>Bacteria</taxon>
        <taxon>Pseudomonadati</taxon>
        <taxon>Bacteroidota</taxon>
        <taxon>Flavobacteriia</taxon>
        <taxon>Flavobacteriales</taxon>
        <taxon>Flavobacteriaceae</taxon>
        <taxon>Flavobacterium</taxon>
    </lineage>
</organism>
<protein>
    <recommendedName>
        <fullName evidence="6">Cytochrome c domain-containing protein</fullName>
    </recommendedName>
</protein>
<evidence type="ECO:0000256" key="4">
    <source>
        <dbReference type="PROSITE-ProRule" id="PRU00433"/>
    </source>
</evidence>
<proteinExistence type="predicted"/>
<dbReference type="Proteomes" id="UP000640614">
    <property type="component" value="Unassembled WGS sequence"/>
</dbReference>
<keyword evidence="2 4" id="KW-0479">Metal-binding</keyword>
<dbReference type="EMBL" id="PRDM01000005">
    <property type="protein sequence ID" value="MBE8727480.1"/>
    <property type="molecule type" value="Genomic_DNA"/>
</dbReference>
<dbReference type="PROSITE" id="PS51007">
    <property type="entry name" value="CYTC"/>
    <property type="match status" value="1"/>
</dbReference>
<gene>
    <name evidence="7" type="ORF">C4F50_21405</name>
</gene>
<feature type="domain" description="Cytochrome c" evidence="6">
    <location>
        <begin position="54"/>
        <end position="138"/>
    </location>
</feature>
<dbReference type="SUPFAM" id="SSF46626">
    <property type="entry name" value="Cytochrome c"/>
    <property type="match status" value="1"/>
</dbReference>
<dbReference type="Pfam" id="PF00034">
    <property type="entry name" value="Cytochrom_C"/>
    <property type="match status" value="1"/>
</dbReference>
<evidence type="ECO:0000259" key="6">
    <source>
        <dbReference type="PROSITE" id="PS51007"/>
    </source>
</evidence>
<keyword evidence="1 4" id="KW-0349">Heme</keyword>
<keyword evidence="5" id="KW-0472">Membrane</keyword>
<evidence type="ECO:0000256" key="1">
    <source>
        <dbReference type="ARBA" id="ARBA00022617"/>
    </source>
</evidence>
<dbReference type="InterPro" id="IPR009056">
    <property type="entry name" value="Cyt_c-like_dom"/>
</dbReference>
<keyword evidence="3 4" id="KW-0408">Iron</keyword>
<dbReference type="Gene3D" id="1.10.760.10">
    <property type="entry name" value="Cytochrome c-like domain"/>
    <property type="match status" value="1"/>
</dbReference>
<keyword evidence="5" id="KW-1133">Transmembrane helix</keyword>
<evidence type="ECO:0000256" key="5">
    <source>
        <dbReference type="SAM" id="Phobius"/>
    </source>
</evidence>
<sequence length="139" mass="15613">MKSIRKILLFPILLILIISGIIIYETTIATPEVLGCAVVDTVPFCGTTNPILTEDQKKGREIFNSNCAACHKLDAKSTGPALRNVDSLVFVKWLINKNHKVDSTKIEKLGIDFHQTMFTERVNKKDAVLILDYCSSERY</sequence>
<reference evidence="7 8" key="1">
    <citation type="submission" date="2018-07" db="EMBL/GenBank/DDBJ databases">
        <title>Genome assembly of strain KB82.</title>
        <authorList>
            <person name="Kukolya J."/>
            <person name="Horvath B."/>
            <person name="Nagy I."/>
            <person name="Toth A."/>
        </authorList>
    </citation>
    <scope>NUCLEOTIDE SEQUENCE [LARGE SCALE GENOMIC DNA]</scope>
    <source>
        <strain evidence="7 8">Kb82</strain>
    </source>
</reference>
<comment type="caution">
    <text evidence="7">The sequence shown here is derived from an EMBL/GenBank/DDBJ whole genome shotgun (WGS) entry which is preliminary data.</text>
</comment>
<dbReference type="InterPro" id="IPR036909">
    <property type="entry name" value="Cyt_c-like_dom_sf"/>
</dbReference>
<evidence type="ECO:0000256" key="3">
    <source>
        <dbReference type="ARBA" id="ARBA00023004"/>
    </source>
</evidence>
<keyword evidence="8" id="KW-1185">Reference proteome</keyword>
<evidence type="ECO:0000313" key="7">
    <source>
        <dbReference type="EMBL" id="MBE8727480.1"/>
    </source>
</evidence>
<feature type="transmembrane region" description="Helical" evidence="5">
    <location>
        <begin position="7"/>
        <end position="24"/>
    </location>
</feature>
<keyword evidence="5" id="KW-0812">Transmembrane</keyword>
<evidence type="ECO:0000313" key="8">
    <source>
        <dbReference type="Proteomes" id="UP000640614"/>
    </source>
</evidence>